<reference evidence="7 8" key="1">
    <citation type="submission" date="2018-06" db="EMBL/GenBank/DDBJ databases">
        <title>Genomic Encyclopedia of Type Strains, Phase III (KMG-III): the genomes of soil and plant-associated and newly described type strains.</title>
        <authorList>
            <person name="Whitman W."/>
        </authorList>
    </citation>
    <scope>NUCLEOTIDE SEQUENCE [LARGE SCALE GENOMIC DNA]</scope>
    <source>
        <strain evidence="7 8">CGMCC 1.8979</strain>
    </source>
</reference>
<evidence type="ECO:0000256" key="5">
    <source>
        <dbReference type="ARBA" id="ARBA00022801"/>
    </source>
</evidence>
<accession>A0A327Y4V5</accession>
<comment type="caution">
    <text evidence="7">The sequence shown here is derived from an EMBL/GenBank/DDBJ whole genome shotgun (WGS) entry which is preliminary data.</text>
</comment>
<keyword evidence="3" id="KW-0645">Protease</keyword>
<dbReference type="GO" id="GO:0016579">
    <property type="term" value="P:protein deubiquitination"/>
    <property type="evidence" value="ECO:0007669"/>
    <property type="project" value="InterPro"/>
</dbReference>
<dbReference type="GO" id="GO:0006508">
    <property type="term" value="P:proteolysis"/>
    <property type="evidence" value="ECO:0007669"/>
    <property type="project" value="UniProtKB-KW"/>
</dbReference>
<evidence type="ECO:0000313" key="7">
    <source>
        <dbReference type="EMBL" id="RAK15431.1"/>
    </source>
</evidence>
<dbReference type="GO" id="GO:0004843">
    <property type="term" value="F:cysteine-type deubiquitinase activity"/>
    <property type="evidence" value="ECO:0007669"/>
    <property type="project" value="UniProtKB-EC"/>
</dbReference>
<dbReference type="AlphaFoldDB" id="A0A327Y4V5"/>
<dbReference type="EMBL" id="QLMH01000021">
    <property type="protein sequence ID" value="RAK15431.1"/>
    <property type="molecule type" value="Genomic_DNA"/>
</dbReference>
<evidence type="ECO:0000256" key="2">
    <source>
        <dbReference type="ARBA" id="ARBA00012759"/>
    </source>
</evidence>
<evidence type="ECO:0000259" key="6">
    <source>
        <dbReference type="PROSITE" id="PS50957"/>
    </source>
</evidence>
<dbReference type="PROSITE" id="PS50957">
    <property type="entry name" value="JOSEPHIN"/>
    <property type="match status" value="1"/>
</dbReference>
<dbReference type="InterPro" id="IPR006155">
    <property type="entry name" value="Josephin"/>
</dbReference>
<evidence type="ECO:0000256" key="3">
    <source>
        <dbReference type="ARBA" id="ARBA00022670"/>
    </source>
</evidence>
<keyword evidence="8" id="KW-1185">Reference proteome</keyword>
<dbReference type="InterPro" id="IPR021352">
    <property type="entry name" value="DUF2971"/>
</dbReference>
<sequence>MFKFFDVTKDNPIKFNLFTINQLSLYHYTTKSALEGIVRNSCFWVTRSDFLNDKSEIIYFKKVLELTIQNLIDLWSRYENKFETEGILYNQIVDYLKYFCGKYENILNERDYNIFILSLSENGSSEYLFKNYSKGNGCIIELNTKDFLQIEKIETGSSNLGNISFFTSAKVIYDIKQQVKIFQTDIQNIYEKVFYTLKRKRIKNINQEIYNQIFNEVMQLLLLKIHTYSQFFKDKEFEQEEEYRVAFVIAKSEEKRIVRHRTTDNGLVPFIEFKFDIDKSIKSIRMR</sequence>
<dbReference type="OrthoDB" id="3034312at2"/>
<protein>
    <recommendedName>
        <fullName evidence="2">ubiquitinyl hydrolase 1</fullName>
        <ecNumber evidence="2">3.4.19.12</ecNumber>
    </recommendedName>
</protein>
<dbReference type="Proteomes" id="UP000248555">
    <property type="component" value="Unassembled WGS sequence"/>
</dbReference>
<comment type="catalytic activity">
    <reaction evidence="1">
        <text>Thiol-dependent hydrolysis of ester, thioester, amide, peptide and isopeptide bonds formed by the C-terminal Gly of ubiquitin (a 76-residue protein attached to proteins as an intracellular targeting signal).</text>
        <dbReference type="EC" id="3.4.19.12"/>
    </reaction>
</comment>
<keyword evidence="4" id="KW-0833">Ubl conjugation pathway</keyword>
<organism evidence="7 8">
    <name type="scientific">Paranoxybacillus vitaminiphilus</name>
    <dbReference type="NCBI Taxonomy" id="581036"/>
    <lineage>
        <taxon>Bacteria</taxon>
        <taxon>Bacillati</taxon>
        <taxon>Bacillota</taxon>
        <taxon>Bacilli</taxon>
        <taxon>Bacillales</taxon>
        <taxon>Anoxybacillaceae</taxon>
        <taxon>Paranoxybacillus</taxon>
    </lineage>
</organism>
<evidence type="ECO:0000313" key="8">
    <source>
        <dbReference type="Proteomes" id="UP000248555"/>
    </source>
</evidence>
<evidence type="ECO:0000256" key="1">
    <source>
        <dbReference type="ARBA" id="ARBA00000707"/>
    </source>
</evidence>
<evidence type="ECO:0000256" key="4">
    <source>
        <dbReference type="ARBA" id="ARBA00022786"/>
    </source>
</evidence>
<keyword evidence="5" id="KW-0378">Hydrolase</keyword>
<name>A0A327Y4V5_9BACL</name>
<dbReference type="Pfam" id="PF11185">
    <property type="entry name" value="DUF2971"/>
    <property type="match status" value="1"/>
</dbReference>
<proteinExistence type="predicted"/>
<gene>
    <name evidence="7" type="ORF">B0I26_1211</name>
</gene>
<dbReference type="RefSeq" id="WP_111646348.1">
    <property type="nucleotide sequence ID" value="NZ_QLMH01000021.1"/>
</dbReference>
<feature type="domain" description="Josephin" evidence="6">
    <location>
        <begin position="210"/>
        <end position="287"/>
    </location>
</feature>
<dbReference type="EC" id="3.4.19.12" evidence="2"/>